<name>A0ABV0MBG0_9HYPH</name>
<organism evidence="4 5">
    <name type="scientific">Neorhizobium phenanthreniclasticum</name>
    <dbReference type="NCBI Taxonomy" id="3157917"/>
    <lineage>
        <taxon>Bacteria</taxon>
        <taxon>Pseudomonadati</taxon>
        <taxon>Pseudomonadota</taxon>
        <taxon>Alphaproteobacteria</taxon>
        <taxon>Hyphomicrobiales</taxon>
        <taxon>Rhizobiaceae</taxon>
        <taxon>Rhizobium/Agrobacterium group</taxon>
        <taxon>Neorhizobium</taxon>
    </lineage>
</organism>
<evidence type="ECO:0000256" key="1">
    <source>
        <dbReference type="ARBA" id="ARBA00022729"/>
    </source>
</evidence>
<dbReference type="Proteomes" id="UP001496627">
    <property type="component" value="Unassembled WGS sequence"/>
</dbReference>
<evidence type="ECO:0000313" key="4">
    <source>
        <dbReference type="EMBL" id="MEQ1409034.1"/>
    </source>
</evidence>
<feature type="signal peptide" evidence="3">
    <location>
        <begin position="1"/>
        <end position="28"/>
    </location>
</feature>
<evidence type="ECO:0000256" key="2">
    <source>
        <dbReference type="ARBA" id="ARBA00022764"/>
    </source>
</evidence>
<reference evidence="4 5" key="1">
    <citation type="submission" date="2024-05" db="EMBL/GenBank/DDBJ databases">
        <title>Neorhizobium sp. Rsf11, a plant growth promoting and heavy metal resistant PAH-degrader.</title>
        <authorList>
            <person name="Golubev S.N."/>
            <person name="Muratova A.Y."/>
            <person name="Markelova M.I."/>
        </authorList>
    </citation>
    <scope>NUCLEOTIDE SEQUENCE [LARGE SCALE GENOMIC DNA]</scope>
    <source>
        <strain evidence="4 5">Rsf11</strain>
    </source>
</reference>
<dbReference type="EMBL" id="JBEAAL010000034">
    <property type="protein sequence ID" value="MEQ1409034.1"/>
    <property type="molecule type" value="Genomic_DNA"/>
</dbReference>
<protein>
    <submittedName>
        <fullName evidence="4">Extracellular solute-binding protein</fullName>
    </submittedName>
</protein>
<dbReference type="InterPro" id="IPR006311">
    <property type="entry name" value="TAT_signal"/>
</dbReference>
<comment type="caution">
    <text evidence="4">The sequence shown here is derived from an EMBL/GenBank/DDBJ whole genome shotgun (WGS) entry which is preliminary data.</text>
</comment>
<dbReference type="PANTHER" id="PTHR30006">
    <property type="entry name" value="THIAMINE-BINDING PERIPLASMIC PROTEIN-RELATED"/>
    <property type="match status" value="1"/>
</dbReference>
<dbReference type="Gene3D" id="3.40.190.10">
    <property type="entry name" value="Periplasmic binding protein-like II"/>
    <property type="match status" value="2"/>
</dbReference>
<feature type="chain" id="PRO_5046750671" evidence="3">
    <location>
        <begin position="29"/>
        <end position="354"/>
    </location>
</feature>
<dbReference type="Pfam" id="PF13416">
    <property type="entry name" value="SBP_bac_8"/>
    <property type="match status" value="1"/>
</dbReference>
<keyword evidence="2" id="KW-0574">Periplasm</keyword>
<dbReference type="InterPro" id="IPR006059">
    <property type="entry name" value="SBP"/>
</dbReference>
<dbReference type="PANTHER" id="PTHR30006:SF2">
    <property type="entry name" value="ABC TRANSPORTER SUBSTRATE-BINDING PROTEIN"/>
    <property type="match status" value="1"/>
</dbReference>
<gene>
    <name evidence="4" type="ORF">ABK249_29435</name>
</gene>
<keyword evidence="1 3" id="KW-0732">Signal</keyword>
<dbReference type="PROSITE" id="PS51318">
    <property type="entry name" value="TAT"/>
    <property type="match status" value="1"/>
</dbReference>
<evidence type="ECO:0000256" key="3">
    <source>
        <dbReference type="SAM" id="SignalP"/>
    </source>
</evidence>
<keyword evidence="5" id="KW-1185">Reference proteome</keyword>
<evidence type="ECO:0000313" key="5">
    <source>
        <dbReference type="Proteomes" id="UP001496627"/>
    </source>
</evidence>
<dbReference type="PRINTS" id="PR00909">
    <property type="entry name" value="SPERMDNBNDNG"/>
</dbReference>
<dbReference type="SUPFAM" id="SSF53850">
    <property type="entry name" value="Periplasmic binding protein-like II"/>
    <property type="match status" value="1"/>
</dbReference>
<dbReference type="RefSeq" id="WP_227705554.1">
    <property type="nucleotide sequence ID" value="NZ_JBEAAL010000034.1"/>
</dbReference>
<sequence length="354" mass="38680">MDRRNFMKLAASAALASPAIGSARLAFAQSKPESLAMMTWGGLWGDGMAKNVDTPFAEKTGVKIVQDRGSSPVERITKLKISLGNQVYDLVQLHDGVVPLAEAQGVLEELDPNSQNLPFLAAVPDRFKRKGWVAMIYSALGIAYNPNLVKKPPTSFADLWNEDYRGQIVLPEITHSIGPYIIPIGAMAAGKDARDGEAGFDMLGKMAALDPIWAKDTDTIMSALVNEEAAVGLLYKSQTYTVRQQGGKVEWVFPKEGAISYLSGTGIAKNTKNKALAEQYVNMTIDPSTQGWVAEVFNYGGTHPDTLAKLPVELQERVQFSPEETARIVDLDQEFMSANRGQWTDRWNRIVSGG</sequence>
<proteinExistence type="predicted"/>
<accession>A0ABV0MBG0</accession>
<dbReference type="InterPro" id="IPR001188">
    <property type="entry name" value="Sperm_putr-bd"/>
</dbReference>